<dbReference type="AlphaFoldDB" id="A0A914E3C4"/>
<evidence type="ECO:0000313" key="1">
    <source>
        <dbReference type="Proteomes" id="UP000887540"/>
    </source>
</evidence>
<evidence type="ECO:0000313" key="2">
    <source>
        <dbReference type="WBParaSite" id="ACRNAN_scaffold5278.g10421.t1"/>
    </source>
</evidence>
<dbReference type="Proteomes" id="UP000887540">
    <property type="component" value="Unplaced"/>
</dbReference>
<accession>A0A914E3C4</accession>
<proteinExistence type="predicted"/>
<name>A0A914E3C4_9BILA</name>
<sequence>MNNMQEQLQHIHIKEKNLALLEEDLKITDNTTLTICKQLKTKYFNHLINILGELIVFGNHLYFSKFDKEKQIRKVGNHLSDMFDDEKYNLGFYIIISDGKEAIIFEHGSTINLFLKYWFSLNKLVMLRSFEFGGLRDDLPNHGDSLHIFESYYSKYRRIVEEDAFKTKKEELTEQLKQRGNEKFIQEAWHVIDETIKHNPNISYRELINLLKKEVGPDKESGIFLMFLCKLKVFCNNIKTYRSMQLQYRESDGFYVEVDGYELGVIKMMGLCYEQFKKLSTSTNIVDFIKFDKVHFILGPCYSSILMLNTITSWVDQTFHEFFELFNNLENVSFYERKRFGQTMKSVQFLKIPNEKCKVIWDCCNEFIELKSITNSEAVNLLDLGILLWQYCNRKKIISNFKTVFQQLIKTCNEFGNLKKYVGLQVIEPFLPSEQTWQLMKNIDIRFRSKYHLLTHYLKHYHESSNSLPSFNHAIQKFPKNLDEYFE</sequence>
<protein>
    <submittedName>
        <fullName evidence="2">Uncharacterized protein</fullName>
    </submittedName>
</protein>
<dbReference type="WBParaSite" id="ACRNAN_scaffold5278.g10421.t1">
    <property type="protein sequence ID" value="ACRNAN_scaffold5278.g10421.t1"/>
    <property type="gene ID" value="ACRNAN_scaffold5278.g10421"/>
</dbReference>
<keyword evidence="1" id="KW-1185">Reference proteome</keyword>
<reference evidence="2" key="1">
    <citation type="submission" date="2022-11" db="UniProtKB">
        <authorList>
            <consortium name="WormBaseParasite"/>
        </authorList>
    </citation>
    <scope>IDENTIFICATION</scope>
</reference>
<organism evidence="1 2">
    <name type="scientific">Acrobeloides nanus</name>
    <dbReference type="NCBI Taxonomy" id="290746"/>
    <lineage>
        <taxon>Eukaryota</taxon>
        <taxon>Metazoa</taxon>
        <taxon>Ecdysozoa</taxon>
        <taxon>Nematoda</taxon>
        <taxon>Chromadorea</taxon>
        <taxon>Rhabditida</taxon>
        <taxon>Tylenchina</taxon>
        <taxon>Cephalobomorpha</taxon>
        <taxon>Cephaloboidea</taxon>
        <taxon>Cephalobidae</taxon>
        <taxon>Acrobeloides</taxon>
    </lineage>
</organism>